<dbReference type="PRINTS" id="PR00502">
    <property type="entry name" value="NUDIXFAMILY"/>
</dbReference>
<dbReference type="OrthoDB" id="10249612at2759"/>
<dbReference type="GO" id="GO:0005777">
    <property type="term" value="C:peroxisome"/>
    <property type="evidence" value="ECO:0007669"/>
    <property type="project" value="TreeGrafter"/>
</dbReference>
<dbReference type="GO" id="GO:0005829">
    <property type="term" value="C:cytosol"/>
    <property type="evidence" value="ECO:0007669"/>
    <property type="project" value="TreeGrafter"/>
</dbReference>
<evidence type="ECO:0000256" key="4">
    <source>
        <dbReference type="ARBA" id="ARBA00012381"/>
    </source>
</evidence>
<dbReference type="NCBIfam" id="NF001299">
    <property type="entry name" value="PRK00241.1"/>
    <property type="match status" value="1"/>
</dbReference>
<comment type="caution">
    <text evidence="13">The sequence shown here is derived from an EMBL/GenBank/DDBJ whole genome shotgun (WGS) entry which is preliminary data.</text>
</comment>
<dbReference type="InterPro" id="IPR049734">
    <property type="entry name" value="NudC-like_C"/>
</dbReference>
<dbReference type="Gene3D" id="3.90.79.10">
    <property type="entry name" value="Nucleoside Triphosphate Pyrophosphohydrolase"/>
    <property type="match status" value="1"/>
</dbReference>
<dbReference type="STRING" id="35608.A0A2U1PJS5"/>
<dbReference type="GO" id="GO:0019677">
    <property type="term" value="P:NAD+ catabolic process"/>
    <property type="evidence" value="ECO:0007669"/>
    <property type="project" value="TreeGrafter"/>
</dbReference>
<name>A0A2U1PJS5_ARTAN</name>
<evidence type="ECO:0000259" key="12">
    <source>
        <dbReference type="PROSITE" id="PS51462"/>
    </source>
</evidence>
<dbReference type="Pfam" id="PF09296">
    <property type="entry name" value="NUDIX-like"/>
    <property type="match status" value="1"/>
</dbReference>
<evidence type="ECO:0000313" key="13">
    <source>
        <dbReference type="EMBL" id="PWA86008.1"/>
    </source>
</evidence>
<dbReference type="InterPro" id="IPR020084">
    <property type="entry name" value="NUDIX_hydrolase_CS"/>
</dbReference>
<dbReference type="PROSITE" id="PS00893">
    <property type="entry name" value="NUDIX_BOX"/>
    <property type="match status" value="1"/>
</dbReference>
<evidence type="ECO:0000256" key="7">
    <source>
        <dbReference type="ARBA" id="ARBA00022842"/>
    </source>
</evidence>
<evidence type="ECO:0000256" key="6">
    <source>
        <dbReference type="ARBA" id="ARBA00022801"/>
    </source>
</evidence>
<dbReference type="Gene3D" id="3.90.79.20">
    <property type="match status" value="1"/>
</dbReference>
<evidence type="ECO:0000256" key="11">
    <source>
        <dbReference type="SAM" id="MobiDB-lite"/>
    </source>
</evidence>
<evidence type="ECO:0000256" key="10">
    <source>
        <dbReference type="RuleBase" id="RU003476"/>
    </source>
</evidence>
<protein>
    <recommendedName>
        <fullName evidence="4">NAD(+) diphosphatase</fullName>
        <ecNumber evidence="4">3.6.1.22</ecNumber>
    </recommendedName>
</protein>
<dbReference type="GO" id="GO:0035529">
    <property type="term" value="F:NADH pyrophosphatase activity"/>
    <property type="evidence" value="ECO:0007669"/>
    <property type="project" value="TreeGrafter"/>
</dbReference>
<organism evidence="13 14">
    <name type="scientific">Artemisia annua</name>
    <name type="common">Sweet wormwood</name>
    <dbReference type="NCBI Taxonomy" id="35608"/>
    <lineage>
        <taxon>Eukaryota</taxon>
        <taxon>Viridiplantae</taxon>
        <taxon>Streptophyta</taxon>
        <taxon>Embryophyta</taxon>
        <taxon>Tracheophyta</taxon>
        <taxon>Spermatophyta</taxon>
        <taxon>Magnoliopsida</taxon>
        <taxon>eudicotyledons</taxon>
        <taxon>Gunneridae</taxon>
        <taxon>Pentapetalae</taxon>
        <taxon>asterids</taxon>
        <taxon>campanulids</taxon>
        <taxon>Asterales</taxon>
        <taxon>Asteraceae</taxon>
        <taxon>Asteroideae</taxon>
        <taxon>Anthemideae</taxon>
        <taxon>Artemisiinae</taxon>
        <taxon>Artemisia</taxon>
    </lineage>
</organism>
<evidence type="ECO:0000256" key="2">
    <source>
        <dbReference type="ARBA" id="ARBA00001947"/>
    </source>
</evidence>
<evidence type="ECO:0000256" key="1">
    <source>
        <dbReference type="ARBA" id="ARBA00001946"/>
    </source>
</evidence>
<feature type="domain" description="Nudix hydrolase" evidence="12">
    <location>
        <begin position="203"/>
        <end position="333"/>
    </location>
</feature>
<dbReference type="FunFam" id="3.90.79.10:FF:000040">
    <property type="entry name" value="Nudix hydrolase 19, chloroplastic"/>
    <property type="match status" value="1"/>
</dbReference>
<keyword evidence="14" id="KW-1185">Reference proteome</keyword>
<dbReference type="PROSITE" id="PS51462">
    <property type="entry name" value="NUDIX"/>
    <property type="match status" value="1"/>
</dbReference>
<dbReference type="InterPro" id="IPR015797">
    <property type="entry name" value="NUDIX_hydrolase-like_dom_sf"/>
</dbReference>
<keyword evidence="5" id="KW-0479">Metal-binding</keyword>
<dbReference type="Pfam" id="PF00293">
    <property type="entry name" value="NUDIX"/>
    <property type="match status" value="1"/>
</dbReference>
<evidence type="ECO:0000256" key="3">
    <source>
        <dbReference type="ARBA" id="ARBA00009595"/>
    </source>
</evidence>
<dbReference type="Proteomes" id="UP000245207">
    <property type="component" value="Unassembled WGS sequence"/>
</dbReference>
<dbReference type="CDD" id="cd03429">
    <property type="entry name" value="NUDIX_NADH_pyrophosphatase_Nudt13"/>
    <property type="match status" value="1"/>
</dbReference>
<evidence type="ECO:0000256" key="9">
    <source>
        <dbReference type="ARBA" id="ARBA00023679"/>
    </source>
</evidence>
<dbReference type="AlphaFoldDB" id="A0A2U1PJS5"/>
<comment type="cofactor">
    <cofactor evidence="2">
        <name>Zn(2+)</name>
        <dbReference type="ChEBI" id="CHEBI:29105"/>
    </cofactor>
</comment>
<comment type="catalytic activity">
    <reaction evidence="9">
        <text>a 5'-end NAD(+)-phospho-ribonucleoside in mRNA + H2O = a 5'-end phospho-adenosine-phospho-ribonucleoside in mRNA + beta-nicotinamide D-ribonucleotide + 2 H(+)</text>
        <dbReference type="Rhea" id="RHEA:60876"/>
        <dbReference type="Rhea" id="RHEA-COMP:15698"/>
        <dbReference type="Rhea" id="RHEA-COMP:15719"/>
        <dbReference type="ChEBI" id="CHEBI:14649"/>
        <dbReference type="ChEBI" id="CHEBI:15377"/>
        <dbReference type="ChEBI" id="CHEBI:15378"/>
        <dbReference type="ChEBI" id="CHEBI:144029"/>
        <dbReference type="ChEBI" id="CHEBI:144051"/>
    </reaction>
    <physiologicalReaction direction="left-to-right" evidence="9">
        <dbReference type="Rhea" id="RHEA:60877"/>
    </physiologicalReaction>
</comment>
<dbReference type="EC" id="3.6.1.22" evidence="4"/>
<comment type="similarity">
    <text evidence="3">Belongs to the Nudix hydrolase family. NudC subfamily.</text>
</comment>
<dbReference type="PANTHER" id="PTHR42904:SF6">
    <property type="entry name" value="NAD-CAPPED RNA HYDROLASE NUDT12"/>
    <property type="match status" value="1"/>
</dbReference>
<evidence type="ECO:0000313" key="14">
    <source>
        <dbReference type="Proteomes" id="UP000245207"/>
    </source>
</evidence>
<sequence>MSIKLKSPVFAGNPIKSKTPKPTDPFSHTQAFETLKNLISDKTHDQDSSLTIKILPLCKGRPLAGSTGDTVTKWHLGWFSFDEFKDVLVGSEVVLSEDMFVYLGYGNGVVYWGIDVSLGEESLVRKFGAKELCFVQLTTLMVATDWSDEDAMGQLAIAGHARAILEWHITSRYCGSCGEKLIPIEAGRRKQCTNESCKKKIYPRIDPVVIMLVIDKENDRALFSKMGRFVPRMWTCLSGFLEPGESLEEAVRRETMEETGIEVGEVVYHSSQPWPAGPSSMPCQLMVGFLAYAISFEINVDKKELEDAEWMSREDVKRSLTFTEYGKAQKTAASKVDQICKGVGKSQNLAADFGVESGELVPMFVPGPFAIAHHLISSWAHQD</sequence>
<proteinExistence type="inferred from homology"/>
<reference evidence="13 14" key="1">
    <citation type="journal article" date="2018" name="Mol. Plant">
        <title>The genome of Artemisia annua provides insight into the evolution of Asteraceae family and artemisinin biosynthesis.</title>
        <authorList>
            <person name="Shen Q."/>
            <person name="Zhang L."/>
            <person name="Liao Z."/>
            <person name="Wang S."/>
            <person name="Yan T."/>
            <person name="Shi P."/>
            <person name="Liu M."/>
            <person name="Fu X."/>
            <person name="Pan Q."/>
            <person name="Wang Y."/>
            <person name="Lv Z."/>
            <person name="Lu X."/>
            <person name="Zhang F."/>
            <person name="Jiang W."/>
            <person name="Ma Y."/>
            <person name="Chen M."/>
            <person name="Hao X."/>
            <person name="Li L."/>
            <person name="Tang Y."/>
            <person name="Lv G."/>
            <person name="Zhou Y."/>
            <person name="Sun X."/>
            <person name="Brodelius P.E."/>
            <person name="Rose J.K.C."/>
            <person name="Tang K."/>
        </authorList>
    </citation>
    <scope>NUCLEOTIDE SEQUENCE [LARGE SCALE GENOMIC DNA]</scope>
    <source>
        <strain evidence="14">cv. Huhao1</strain>
        <tissue evidence="13">Leaf</tissue>
    </source>
</reference>
<keyword evidence="6 10" id="KW-0378">Hydrolase</keyword>
<feature type="region of interest" description="Disordered" evidence="11">
    <location>
        <begin position="1"/>
        <end position="26"/>
    </location>
</feature>
<dbReference type="PANTHER" id="PTHR42904">
    <property type="entry name" value="NUDIX HYDROLASE, NUDC SUBFAMILY"/>
    <property type="match status" value="1"/>
</dbReference>
<keyword evidence="8" id="KW-0520">NAD</keyword>
<dbReference type="InterPro" id="IPR020476">
    <property type="entry name" value="Nudix_hydrolase"/>
</dbReference>
<evidence type="ECO:0000256" key="5">
    <source>
        <dbReference type="ARBA" id="ARBA00022723"/>
    </source>
</evidence>
<dbReference type="SUPFAM" id="SSF55811">
    <property type="entry name" value="Nudix"/>
    <property type="match status" value="1"/>
</dbReference>
<dbReference type="Pfam" id="PF09297">
    <property type="entry name" value="Zn_ribbon_NUD"/>
    <property type="match status" value="1"/>
</dbReference>
<dbReference type="EMBL" id="PKPP01001062">
    <property type="protein sequence ID" value="PWA86008.1"/>
    <property type="molecule type" value="Genomic_DNA"/>
</dbReference>
<accession>A0A2U1PJS5</accession>
<dbReference type="InterPro" id="IPR050241">
    <property type="entry name" value="NAD-cap_RNA_hydrolase_NudC"/>
</dbReference>
<evidence type="ECO:0000256" key="8">
    <source>
        <dbReference type="ARBA" id="ARBA00023027"/>
    </source>
</evidence>
<dbReference type="InterPro" id="IPR015375">
    <property type="entry name" value="NADH_PPase-like_N"/>
</dbReference>
<dbReference type="InterPro" id="IPR015376">
    <property type="entry name" value="Znr_NADH_PPase"/>
</dbReference>
<comment type="cofactor">
    <cofactor evidence="1">
        <name>Mg(2+)</name>
        <dbReference type="ChEBI" id="CHEBI:18420"/>
    </cofactor>
</comment>
<dbReference type="GO" id="GO:0006742">
    <property type="term" value="P:NADP+ catabolic process"/>
    <property type="evidence" value="ECO:0007669"/>
    <property type="project" value="TreeGrafter"/>
</dbReference>
<keyword evidence="7" id="KW-0460">Magnesium</keyword>
<gene>
    <name evidence="13" type="ORF">CTI12_AA145920</name>
</gene>
<dbReference type="GO" id="GO:0046872">
    <property type="term" value="F:metal ion binding"/>
    <property type="evidence" value="ECO:0007669"/>
    <property type="project" value="UniProtKB-KW"/>
</dbReference>
<dbReference type="InterPro" id="IPR000086">
    <property type="entry name" value="NUDIX_hydrolase_dom"/>
</dbReference>